<gene>
    <name evidence="1" type="ORF">CXK92_01615</name>
</gene>
<proteinExistence type="predicted"/>
<name>A0A2N8S6E2_STUST</name>
<dbReference type="Proteomes" id="UP000235925">
    <property type="component" value="Unassembled WGS sequence"/>
</dbReference>
<protein>
    <submittedName>
        <fullName evidence="1">Uncharacterized protein</fullName>
    </submittedName>
</protein>
<sequence length="121" mass="14321">MIDRCGLDELAALLIATRAHEFQGAYRVSFYLRSIISEFFTEISKLPEFKIIVIPLYRQVHELFIGAIYKHPHKMDGMLDHIQRSFPGSLDHMLDHIERLLFRQMSQRSQYSQILKENRTL</sequence>
<evidence type="ECO:0000313" key="2">
    <source>
        <dbReference type="Proteomes" id="UP000235925"/>
    </source>
</evidence>
<evidence type="ECO:0000313" key="1">
    <source>
        <dbReference type="EMBL" id="PNF82192.1"/>
    </source>
</evidence>
<dbReference type="EMBL" id="POUN01000001">
    <property type="protein sequence ID" value="PNF82192.1"/>
    <property type="molecule type" value="Genomic_DNA"/>
</dbReference>
<accession>A0A2N8S6E2</accession>
<comment type="caution">
    <text evidence="1">The sequence shown here is derived from an EMBL/GenBank/DDBJ whole genome shotgun (WGS) entry which is preliminary data.</text>
</comment>
<reference evidence="1 2" key="1">
    <citation type="submission" date="2018-01" db="EMBL/GenBank/DDBJ databases">
        <title>Denitrification phenotypes of diverse strains of Pseudomonas stutzeri.</title>
        <authorList>
            <person name="Milligan D.A."/>
            <person name="Bergaust L."/>
            <person name="Bakken L.R."/>
            <person name="Frostegard A."/>
        </authorList>
    </citation>
    <scope>NUCLEOTIDE SEQUENCE [LARGE SCALE GENOMIC DNA]</scope>
    <source>
        <strain evidence="1 2">KC</strain>
    </source>
</reference>
<organism evidence="1 2">
    <name type="scientific">Stutzerimonas stutzeri</name>
    <name type="common">Pseudomonas stutzeri</name>
    <dbReference type="NCBI Taxonomy" id="316"/>
    <lineage>
        <taxon>Bacteria</taxon>
        <taxon>Pseudomonadati</taxon>
        <taxon>Pseudomonadota</taxon>
        <taxon>Gammaproteobacteria</taxon>
        <taxon>Pseudomonadales</taxon>
        <taxon>Pseudomonadaceae</taxon>
        <taxon>Stutzerimonas</taxon>
    </lineage>
</organism>
<dbReference type="AlphaFoldDB" id="A0A2N8S6E2"/>